<feature type="compositionally biased region" description="Polar residues" evidence="1">
    <location>
        <begin position="49"/>
        <end position="67"/>
    </location>
</feature>
<dbReference type="EMBL" id="JAHRHY010000002">
    <property type="protein sequence ID" value="KAG9072169.1"/>
    <property type="molecule type" value="Genomic_DNA"/>
</dbReference>
<name>A0A9P7Y2K3_9FUNG</name>
<accession>A0A9P7Y2K3</accession>
<sequence length="453" mass="50821">MTRGTRTRNLSRTSCTRSTTRAVARVAHLNDRLVAAYSDSVLQEAETQLTDLTSGNGEETSADTSSQGSHSKANAKAKARAGNGNNSEQRANVAEQAEDGFDAGTDAQGDTDADEDEAELTETSPYSPFCDLIKDLYQRFGHDQEKMKLLAKPISSPLVQELHAHARHLLETWREDDLINQKQLFVALSCIINTIDGDNAAFHNEFADHKKSCVVEGFMTPTQRQLDFVERMMQETNFLHTLDLDTLDIFSLRHACDLRVSFKQESPFFQVPNTEAMKEELTICSLVHILKLVELFCWEAKTADAGSIQLQVQRCKNLRLNACFIGTTHSMAGLDRRRPVYPLPSPLLLDIAGRTALPYKIHKINPDVFVAGAVTEKKGLICLPRTKEDMVDFLREGMRKVKKEEAKNRMLGYDSLDEGRNPVINTPIKRYKVATPRMPTLKRPRQKSPSKAK</sequence>
<feature type="region of interest" description="Disordered" evidence="1">
    <location>
        <begin position="433"/>
        <end position="453"/>
    </location>
</feature>
<evidence type="ECO:0000256" key="1">
    <source>
        <dbReference type="SAM" id="MobiDB-lite"/>
    </source>
</evidence>
<feature type="region of interest" description="Disordered" evidence="1">
    <location>
        <begin position="49"/>
        <end position="124"/>
    </location>
</feature>
<dbReference type="Proteomes" id="UP000707451">
    <property type="component" value="Unassembled WGS sequence"/>
</dbReference>
<proteinExistence type="predicted"/>
<reference evidence="2" key="1">
    <citation type="submission" date="2021-06" db="EMBL/GenBank/DDBJ databases">
        <title>Genome Sequence of Mortierella hyaline Strain SCG-10, a Cold-Adapted, Nitrate-Reducing Fungus Isolated from Soil in Minnesota, USA.</title>
        <authorList>
            <person name="Aldossari N."/>
        </authorList>
    </citation>
    <scope>NUCLEOTIDE SEQUENCE</scope>
    <source>
        <strain evidence="2">SCG-10</strain>
    </source>
</reference>
<dbReference type="OrthoDB" id="2440126at2759"/>
<feature type="compositionally biased region" description="Acidic residues" evidence="1">
    <location>
        <begin position="109"/>
        <end position="120"/>
    </location>
</feature>
<dbReference type="AlphaFoldDB" id="A0A9P7Y2K3"/>
<organism evidence="2 3">
    <name type="scientific">Linnemannia hyalina</name>
    <dbReference type="NCBI Taxonomy" id="64524"/>
    <lineage>
        <taxon>Eukaryota</taxon>
        <taxon>Fungi</taxon>
        <taxon>Fungi incertae sedis</taxon>
        <taxon>Mucoromycota</taxon>
        <taxon>Mortierellomycotina</taxon>
        <taxon>Mortierellomycetes</taxon>
        <taxon>Mortierellales</taxon>
        <taxon>Mortierellaceae</taxon>
        <taxon>Linnemannia</taxon>
    </lineage>
</organism>
<evidence type="ECO:0000313" key="3">
    <source>
        <dbReference type="Proteomes" id="UP000707451"/>
    </source>
</evidence>
<protein>
    <submittedName>
        <fullName evidence="2">Uncharacterized protein</fullName>
    </submittedName>
</protein>
<keyword evidence="3" id="KW-1185">Reference proteome</keyword>
<evidence type="ECO:0000313" key="2">
    <source>
        <dbReference type="EMBL" id="KAG9072169.1"/>
    </source>
</evidence>
<comment type="caution">
    <text evidence="2">The sequence shown here is derived from an EMBL/GenBank/DDBJ whole genome shotgun (WGS) entry which is preliminary data.</text>
</comment>
<gene>
    <name evidence="2" type="ORF">KI688_006393</name>
</gene>
<feature type="compositionally biased region" description="Basic residues" evidence="1">
    <location>
        <begin position="440"/>
        <end position="453"/>
    </location>
</feature>